<name>A0AAE0BSP4_9CHLO</name>
<evidence type="ECO:0000313" key="3">
    <source>
        <dbReference type="Proteomes" id="UP001190700"/>
    </source>
</evidence>
<feature type="transmembrane region" description="Helical" evidence="1">
    <location>
        <begin position="344"/>
        <end position="367"/>
    </location>
</feature>
<keyword evidence="1" id="KW-0812">Transmembrane</keyword>
<feature type="transmembrane region" description="Helical" evidence="1">
    <location>
        <begin position="439"/>
        <end position="462"/>
    </location>
</feature>
<feature type="transmembrane region" description="Helical" evidence="1">
    <location>
        <begin position="244"/>
        <end position="262"/>
    </location>
</feature>
<keyword evidence="3" id="KW-1185">Reference proteome</keyword>
<evidence type="ECO:0000256" key="1">
    <source>
        <dbReference type="SAM" id="Phobius"/>
    </source>
</evidence>
<comment type="caution">
    <text evidence="2">The sequence shown here is derived from an EMBL/GenBank/DDBJ whole genome shotgun (WGS) entry which is preliminary data.</text>
</comment>
<feature type="transmembrane region" description="Helical" evidence="1">
    <location>
        <begin position="546"/>
        <end position="569"/>
    </location>
</feature>
<protein>
    <submittedName>
        <fullName evidence="2">Uncharacterized protein</fullName>
    </submittedName>
</protein>
<feature type="transmembrane region" description="Helical" evidence="1">
    <location>
        <begin position="685"/>
        <end position="709"/>
    </location>
</feature>
<feature type="transmembrane region" description="Helical" evidence="1">
    <location>
        <begin position="658"/>
        <end position="679"/>
    </location>
</feature>
<feature type="transmembrane region" description="Helical" evidence="1">
    <location>
        <begin position="162"/>
        <end position="184"/>
    </location>
</feature>
<gene>
    <name evidence="2" type="ORF">CYMTET_48834</name>
</gene>
<accession>A0AAE0BSP4</accession>
<feature type="transmembrane region" description="Helical" evidence="1">
    <location>
        <begin position="396"/>
        <end position="419"/>
    </location>
</feature>
<reference evidence="2 3" key="1">
    <citation type="journal article" date="2015" name="Genome Biol. Evol.">
        <title>Comparative Genomics of a Bacterivorous Green Alga Reveals Evolutionary Causalities and Consequences of Phago-Mixotrophic Mode of Nutrition.</title>
        <authorList>
            <person name="Burns J.A."/>
            <person name="Paasch A."/>
            <person name="Narechania A."/>
            <person name="Kim E."/>
        </authorList>
    </citation>
    <scope>NUCLEOTIDE SEQUENCE [LARGE SCALE GENOMIC DNA]</scope>
    <source>
        <strain evidence="2 3">PLY_AMNH</strain>
    </source>
</reference>
<dbReference type="AlphaFoldDB" id="A0AAE0BSP4"/>
<keyword evidence="1" id="KW-0472">Membrane</keyword>
<feature type="transmembrane region" description="Helical" evidence="1">
    <location>
        <begin position="512"/>
        <end position="534"/>
    </location>
</feature>
<organism evidence="2 3">
    <name type="scientific">Cymbomonas tetramitiformis</name>
    <dbReference type="NCBI Taxonomy" id="36881"/>
    <lineage>
        <taxon>Eukaryota</taxon>
        <taxon>Viridiplantae</taxon>
        <taxon>Chlorophyta</taxon>
        <taxon>Pyramimonadophyceae</taxon>
        <taxon>Pyramimonadales</taxon>
        <taxon>Pyramimonadaceae</taxon>
        <taxon>Cymbomonas</taxon>
    </lineage>
</organism>
<proteinExistence type="predicted"/>
<dbReference type="Proteomes" id="UP001190700">
    <property type="component" value="Unassembled WGS sequence"/>
</dbReference>
<dbReference type="EMBL" id="LGRX02033400">
    <property type="protein sequence ID" value="KAK3241394.1"/>
    <property type="molecule type" value="Genomic_DNA"/>
</dbReference>
<keyword evidence="1" id="KW-1133">Transmembrane helix</keyword>
<feature type="transmembrane region" description="Helical" evidence="1">
    <location>
        <begin position="474"/>
        <end position="492"/>
    </location>
</feature>
<feature type="transmembrane region" description="Helical" evidence="1">
    <location>
        <begin position="304"/>
        <end position="324"/>
    </location>
</feature>
<sequence>MLPCGIQSSSTDDDCTILSPPEVVLQLPTWERAALRVLQVAGRFSCSLEVNRLLSVPREFENAGYAFYKGELASALQLLGALRMRALPFVLMLPAMPLYREENRRRISIVIAPFFTLPFMYYIFCDTASHQSSHHGNDIHYYPSIDHALALRTPPEGTLLHILSYPLFVTILGVTHAVLIAAWLHEEKLTKTNYLDLGLLEAPRAELFVACYKVAPAVVLCLWLKDVLNHSVHELYVHFYGCDAPYFAFVGWFHLALASGYVTNEIRIHLRCACASGRPLVRLEAAANSVESPRSSSKLYGIDGVRATHPILCAVAIFSYYFWFSSTFNKEKHWFTECGCTETGYFFLMMLQCIPLILPLLWVFCVVMSVTDRSRYEACPYAPTVMAPRPYNLHSLFLSLTSWFSVACLMLTSMLVSLISSVYFTAVLKGRNHRITVLASSWVVLSITGSLVTAWSMFGRAYPAYKYLPCDDSFRVTIILKIVLLLVKSALLHKAVNFQGATNTFLTALLEISYIASLGVTAVVTIACQGWVAWRSPELMYRIHKPNLFLATYCINFLVSKGMAMHLLWVVSSLEQHVEQYKIVTIAYYPSLCLLVYLNNEASKFIDGTIEYARMKNTILNEQLTLEAPLLAASTEPAARVAGGRPGLNRRPDGLKSVIIYCLVGQVAGFMFLLSTVMASQNIRINAAQVCLFFTSVSSVACIACYTAIS</sequence>
<evidence type="ECO:0000313" key="2">
    <source>
        <dbReference type="EMBL" id="KAK3241394.1"/>
    </source>
</evidence>
<feature type="transmembrane region" description="Helical" evidence="1">
    <location>
        <begin position="107"/>
        <end position="124"/>
    </location>
</feature>